<evidence type="ECO:0000313" key="3">
    <source>
        <dbReference type="Proteomes" id="UP001626550"/>
    </source>
</evidence>
<dbReference type="EMBL" id="JBJKFK010000575">
    <property type="protein sequence ID" value="KAL3316244.1"/>
    <property type="molecule type" value="Genomic_DNA"/>
</dbReference>
<reference evidence="2 3" key="1">
    <citation type="submission" date="2024-11" db="EMBL/GenBank/DDBJ databases">
        <title>Adaptive evolution of stress response genes in parasites aligns with host niche diversity.</title>
        <authorList>
            <person name="Hahn C."/>
            <person name="Resl P."/>
        </authorList>
    </citation>
    <scope>NUCLEOTIDE SEQUENCE [LARGE SCALE GENOMIC DNA]</scope>
    <source>
        <strain evidence="2">EGGRZ-B1_66</strain>
        <tissue evidence="2">Body</tissue>
    </source>
</reference>
<evidence type="ECO:0008006" key="4">
    <source>
        <dbReference type="Google" id="ProtNLM"/>
    </source>
</evidence>
<feature type="transmembrane region" description="Helical" evidence="1">
    <location>
        <begin position="423"/>
        <end position="445"/>
    </location>
</feature>
<dbReference type="AlphaFoldDB" id="A0ABD2Q9K1"/>
<sequence>MYQRQTPSFYFTDPLDGYQIPVLETSNVTKSYEECLLICYHSEGCRTITFDSHPQKMQCYTSENFYPKKRDLNAGEPSMRTARLLYASFVREQDALEALGTLKLMPIDYKLPLKISTTVYEHLVVQPPYQTNTRELDIPKYNGAVFTQLPQNTFFAGYSLVRNAHNYQNCSKIALSLIDGRNVIGFTYSAKSRVCQLGYAPRVPMPSNLADHFELNEKKLFKKSGDGQKYYFSVIKAFEKDRIDILPQKINTSYECSAKCLNSITFNCVAFFLNEQAQLCVLASTNRIGANATKADSDVILDLYTLQSDIVFPRHNVVEADVNLLDRLTHFPTYTTNLANECLAMGSKQNQTCHGYAACYDNNNKFFMAGIIKGYQDWIDQARKVTKPEYTCRVYKREFLRNIAIREEMTFVQKIQNGPSKGAVIGASLGLFFVGLIIVGVVTHFRG</sequence>
<keyword evidence="3" id="KW-1185">Reference proteome</keyword>
<dbReference type="Proteomes" id="UP001626550">
    <property type="component" value="Unassembled WGS sequence"/>
</dbReference>
<dbReference type="SUPFAM" id="SSF57414">
    <property type="entry name" value="Hairpin loop containing domain-like"/>
    <property type="match status" value="1"/>
</dbReference>
<comment type="caution">
    <text evidence="2">The sequence shown here is derived from an EMBL/GenBank/DDBJ whole genome shotgun (WGS) entry which is preliminary data.</text>
</comment>
<accession>A0ABD2Q9K1</accession>
<keyword evidence="1" id="KW-1133">Transmembrane helix</keyword>
<evidence type="ECO:0000256" key="1">
    <source>
        <dbReference type="SAM" id="Phobius"/>
    </source>
</evidence>
<protein>
    <recommendedName>
        <fullName evidence="4">PAN domain protein</fullName>
    </recommendedName>
</protein>
<evidence type="ECO:0000313" key="2">
    <source>
        <dbReference type="EMBL" id="KAL3316244.1"/>
    </source>
</evidence>
<organism evidence="2 3">
    <name type="scientific">Cichlidogyrus casuarinus</name>
    <dbReference type="NCBI Taxonomy" id="1844966"/>
    <lineage>
        <taxon>Eukaryota</taxon>
        <taxon>Metazoa</taxon>
        <taxon>Spiralia</taxon>
        <taxon>Lophotrochozoa</taxon>
        <taxon>Platyhelminthes</taxon>
        <taxon>Monogenea</taxon>
        <taxon>Monopisthocotylea</taxon>
        <taxon>Dactylogyridea</taxon>
        <taxon>Ancyrocephalidae</taxon>
        <taxon>Cichlidogyrus</taxon>
    </lineage>
</organism>
<gene>
    <name evidence="2" type="ORF">Ciccas_005107</name>
</gene>
<name>A0ABD2Q9K1_9PLAT</name>
<keyword evidence="1" id="KW-0472">Membrane</keyword>
<keyword evidence="1" id="KW-0812">Transmembrane</keyword>
<proteinExistence type="predicted"/>
<dbReference type="Gene3D" id="3.50.4.10">
    <property type="entry name" value="Hepatocyte Growth Factor"/>
    <property type="match status" value="1"/>
</dbReference>